<dbReference type="EMBL" id="KZ805354">
    <property type="protein sequence ID" value="PVI01675.1"/>
    <property type="molecule type" value="Genomic_DNA"/>
</dbReference>
<accession>A0A2V1DWP1</accession>
<evidence type="ECO:0000256" key="5">
    <source>
        <dbReference type="ARBA" id="ARBA00023180"/>
    </source>
</evidence>
<keyword evidence="4" id="KW-0378">Hydrolase</keyword>
<evidence type="ECO:0000256" key="4">
    <source>
        <dbReference type="ARBA" id="ARBA00022801"/>
    </source>
</evidence>
<dbReference type="GO" id="GO:0000324">
    <property type="term" value="C:fungal-type vacuole"/>
    <property type="evidence" value="ECO:0007669"/>
    <property type="project" value="TreeGrafter"/>
</dbReference>
<dbReference type="InterPro" id="IPR029058">
    <property type="entry name" value="AB_hydrolase_fold"/>
</dbReference>
<reference evidence="8 9" key="1">
    <citation type="journal article" date="2018" name="Sci. Rep.">
        <title>Comparative genomics provides insights into the lifestyle and reveals functional heterogeneity of dark septate endophytic fungi.</title>
        <authorList>
            <person name="Knapp D.G."/>
            <person name="Nemeth J.B."/>
            <person name="Barry K."/>
            <person name="Hainaut M."/>
            <person name="Henrissat B."/>
            <person name="Johnson J."/>
            <person name="Kuo A."/>
            <person name="Lim J.H.P."/>
            <person name="Lipzen A."/>
            <person name="Nolan M."/>
            <person name="Ohm R.A."/>
            <person name="Tamas L."/>
            <person name="Grigoriev I.V."/>
            <person name="Spatafora J.W."/>
            <person name="Nagy L.G."/>
            <person name="Kovacs G.M."/>
        </authorList>
    </citation>
    <scope>NUCLEOTIDE SEQUENCE [LARGE SCALE GENOMIC DNA]</scope>
    <source>
        <strain evidence="8 9">DSE2036</strain>
    </source>
</reference>
<evidence type="ECO:0000313" key="9">
    <source>
        <dbReference type="Proteomes" id="UP000244855"/>
    </source>
</evidence>
<gene>
    <name evidence="8" type="ORF">DM02DRAFT_339260</name>
</gene>
<dbReference type="Proteomes" id="UP000244855">
    <property type="component" value="Unassembled WGS sequence"/>
</dbReference>
<dbReference type="STRING" id="97972.A0A2V1DWP1"/>
<feature type="region of interest" description="Disordered" evidence="6">
    <location>
        <begin position="575"/>
        <end position="615"/>
    </location>
</feature>
<organism evidence="8 9">
    <name type="scientific">Periconia macrospinosa</name>
    <dbReference type="NCBI Taxonomy" id="97972"/>
    <lineage>
        <taxon>Eukaryota</taxon>
        <taxon>Fungi</taxon>
        <taxon>Dikarya</taxon>
        <taxon>Ascomycota</taxon>
        <taxon>Pezizomycotina</taxon>
        <taxon>Dothideomycetes</taxon>
        <taxon>Pleosporomycetidae</taxon>
        <taxon>Pleosporales</taxon>
        <taxon>Massarineae</taxon>
        <taxon>Periconiaceae</taxon>
        <taxon>Periconia</taxon>
    </lineage>
</organism>
<dbReference type="PRINTS" id="PR00724">
    <property type="entry name" value="CRBOXYPTASEC"/>
</dbReference>
<feature type="signal peptide" evidence="7">
    <location>
        <begin position="1"/>
        <end position="22"/>
    </location>
</feature>
<comment type="similarity">
    <text evidence="1">Belongs to the peptidase S10 family.</text>
</comment>
<protein>
    <submittedName>
        <fullName evidence="8">Carboxypeptidase S1</fullName>
    </submittedName>
</protein>
<dbReference type="GO" id="GO:0006508">
    <property type="term" value="P:proteolysis"/>
    <property type="evidence" value="ECO:0007669"/>
    <property type="project" value="UniProtKB-KW"/>
</dbReference>
<dbReference type="PANTHER" id="PTHR11802">
    <property type="entry name" value="SERINE PROTEASE FAMILY S10 SERINE CARBOXYPEPTIDASE"/>
    <property type="match status" value="1"/>
</dbReference>
<name>A0A2V1DWP1_9PLEO</name>
<evidence type="ECO:0000256" key="6">
    <source>
        <dbReference type="SAM" id="MobiDB-lite"/>
    </source>
</evidence>
<dbReference type="Pfam" id="PF00450">
    <property type="entry name" value="Peptidase_S10"/>
    <property type="match status" value="1"/>
</dbReference>
<dbReference type="SUPFAM" id="SSF53474">
    <property type="entry name" value="alpha/beta-Hydrolases"/>
    <property type="match status" value="1"/>
</dbReference>
<dbReference type="OrthoDB" id="443318at2759"/>
<evidence type="ECO:0000313" key="8">
    <source>
        <dbReference type="EMBL" id="PVI01675.1"/>
    </source>
</evidence>
<dbReference type="Gene3D" id="3.40.50.1820">
    <property type="entry name" value="alpha/beta hydrolase"/>
    <property type="match status" value="1"/>
</dbReference>
<keyword evidence="7" id="KW-0732">Signal</keyword>
<keyword evidence="5" id="KW-0325">Glycoprotein</keyword>
<dbReference type="InterPro" id="IPR001563">
    <property type="entry name" value="Peptidase_S10"/>
</dbReference>
<keyword evidence="9" id="KW-1185">Reference proteome</keyword>
<dbReference type="AlphaFoldDB" id="A0A2V1DWP1"/>
<evidence type="ECO:0000256" key="1">
    <source>
        <dbReference type="ARBA" id="ARBA00009431"/>
    </source>
</evidence>
<sequence>MPGLTSLGGFLTTALLTTSALAQFVTPPSNLTSKQGFFNTTVRYKSVPAGICELDPNVKSYSGYADISSTQHIFFWFFEARVPDPSSAPLTIWINGGPGSSSMIGLFQELGPCGVGPDLKPFNNPYSWTNVSNMLFIDQPSMVGFSYSDPVVPGYTDSGYIIELPTNECPSYVEEKYGGCGTYSRPDLTRTVNSTVNAADGMWRTLQGFLGAFPEYAKNGVNFATESYGGHYAPIFNAYILDQNAKNIPNATPIDLQTVLIGNGWFDPLVQYEAFYNFTNNPTGNTYDLPAANESVRAEWYNNMYGPGNCYDQTVQCYTTGRDDVCSRADSFCYEKVEYIFDIYTEGRDEYDVRYLTPDPFPYSYYVEYLNQPEIQAAIGAYQNFSESASTVSAAFAATGDDDREAGTIAANKQLLDAGVQVVHYYGDADYICNWIGGEVVAAKVDAEGFSDAGFVDISTSDGVVHGQVKQAGLFSFVRIYESGHEVPFYQPLVSLEMLQRALNATDIATGLIPITPSNGTYSPIYKTVGTPTSTFRQGNKTVQFDVTPKNATYNTQLNAPDPVPTWGVSAAAAAAAGKTEAVEKRRREEGRRMGQMRRGMRKERGDRGRGRRFG</sequence>
<keyword evidence="2 8" id="KW-0121">Carboxypeptidase</keyword>
<dbReference type="PANTHER" id="PTHR11802:SF64">
    <property type="entry name" value="CARBOXYPEPTIDASE"/>
    <property type="match status" value="1"/>
</dbReference>
<feature type="chain" id="PRO_5016124041" evidence="7">
    <location>
        <begin position="23"/>
        <end position="615"/>
    </location>
</feature>
<evidence type="ECO:0000256" key="2">
    <source>
        <dbReference type="ARBA" id="ARBA00022645"/>
    </source>
</evidence>
<evidence type="ECO:0000256" key="3">
    <source>
        <dbReference type="ARBA" id="ARBA00022670"/>
    </source>
</evidence>
<proteinExistence type="inferred from homology"/>
<dbReference type="GO" id="GO:0004185">
    <property type="term" value="F:serine-type carboxypeptidase activity"/>
    <property type="evidence" value="ECO:0007669"/>
    <property type="project" value="InterPro"/>
</dbReference>
<keyword evidence="3" id="KW-0645">Protease</keyword>
<feature type="compositionally biased region" description="Basic and acidic residues" evidence="6">
    <location>
        <begin position="581"/>
        <end position="593"/>
    </location>
</feature>
<evidence type="ECO:0000256" key="7">
    <source>
        <dbReference type="SAM" id="SignalP"/>
    </source>
</evidence>